<organism evidence="1 2">
    <name type="scientific">Enhygromyxa salina</name>
    <dbReference type="NCBI Taxonomy" id="215803"/>
    <lineage>
        <taxon>Bacteria</taxon>
        <taxon>Pseudomonadati</taxon>
        <taxon>Myxococcota</taxon>
        <taxon>Polyangia</taxon>
        <taxon>Nannocystales</taxon>
        <taxon>Nannocystaceae</taxon>
        <taxon>Enhygromyxa</taxon>
    </lineage>
</organism>
<comment type="caution">
    <text evidence="1">The sequence shown here is derived from an EMBL/GenBank/DDBJ whole genome shotgun (WGS) entry which is preliminary data.</text>
</comment>
<name>A0A2S9YDF3_9BACT</name>
<accession>A0A2S9YDF3</accession>
<evidence type="ECO:0000313" key="2">
    <source>
        <dbReference type="Proteomes" id="UP000238823"/>
    </source>
</evidence>
<gene>
    <name evidence="1" type="ORF">ENSA7_54100</name>
</gene>
<dbReference type="OrthoDB" id="5525997at2"/>
<dbReference type="AlphaFoldDB" id="A0A2S9YDF3"/>
<dbReference type="RefSeq" id="WP_106092293.1">
    <property type="nucleotide sequence ID" value="NZ_PVNL01000110.1"/>
</dbReference>
<dbReference type="EMBL" id="PVNL01000110">
    <property type="protein sequence ID" value="PRQ03139.1"/>
    <property type="molecule type" value="Genomic_DNA"/>
</dbReference>
<protein>
    <submittedName>
        <fullName evidence="1">Uncharacterized protein</fullName>
    </submittedName>
</protein>
<sequence length="74" mass="8118">MDGSAWQQAIDFGIDVTLLDANLARTPAQRLQELVAMNRLQAQLQSRTLTPDRRAAIDALELQQKFGALLDGAP</sequence>
<evidence type="ECO:0000313" key="1">
    <source>
        <dbReference type="EMBL" id="PRQ03139.1"/>
    </source>
</evidence>
<reference evidence="1 2" key="1">
    <citation type="submission" date="2018-03" db="EMBL/GenBank/DDBJ databases">
        <title>Draft Genome Sequences of the Obligatory Marine Myxobacteria Enhygromyxa salina SWB007.</title>
        <authorList>
            <person name="Poehlein A."/>
            <person name="Moghaddam J.A."/>
            <person name="Harms H."/>
            <person name="Alanjari M."/>
            <person name="Koenig G.M."/>
            <person name="Daniel R."/>
            <person name="Schaeberle T.F."/>
        </authorList>
    </citation>
    <scope>NUCLEOTIDE SEQUENCE [LARGE SCALE GENOMIC DNA]</scope>
    <source>
        <strain evidence="1 2">SWB007</strain>
    </source>
</reference>
<dbReference type="Proteomes" id="UP000238823">
    <property type="component" value="Unassembled WGS sequence"/>
</dbReference>
<proteinExistence type="predicted"/>